<dbReference type="InterPro" id="IPR020270">
    <property type="entry name" value="Plasmid_pXO2-34"/>
</dbReference>
<dbReference type="Proteomes" id="UP000326961">
    <property type="component" value="Plasmid pPbmMP"/>
</dbReference>
<gene>
    <name evidence="1" type="ORF">D4A35_17765</name>
</gene>
<dbReference type="Pfam" id="PF17362">
    <property type="entry name" value="pXO2-34"/>
    <property type="match status" value="1"/>
</dbReference>
<reference evidence="1 2" key="1">
    <citation type="submission" date="2018-09" db="EMBL/GenBank/DDBJ databases">
        <title>A clostridial neurotoxin that targets Anopheles mosquitoes.</title>
        <authorList>
            <person name="Contreras E."/>
            <person name="Masuyer G."/>
            <person name="Qureshi N."/>
            <person name="Chawla S."/>
            <person name="Lim H.L."/>
            <person name="Chen J."/>
            <person name="Stenmark P."/>
            <person name="Gill S."/>
        </authorList>
    </citation>
    <scope>NUCLEOTIDE SEQUENCE [LARGE SCALE GENOMIC DNA]</scope>
    <source>
        <strain evidence="1 2">Cbm</strain>
        <plasmid evidence="2">ppbmmp</plasmid>
    </source>
</reference>
<organism evidence="1 2">
    <name type="scientific">Paraclostridium bifermentans</name>
    <name type="common">Clostridium bifermentans</name>
    <dbReference type="NCBI Taxonomy" id="1490"/>
    <lineage>
        <taxon>Bacteria</taxon>
        <taxon>Bacillati</taxon>
        <taxon>Bacillota</taxon>
        <taxon>Clostridia</taxon>
        <taxon>Peptostreptococcales</taxon>
        <taxon>Peptostreptococcaceae</taxon>
        <taxon>Paraclostridium</taxon>
    </lineage>
</organism>
<protein>
    <submittedName>
        <fullName evidence="1">Uncharacterized protein</fullName>
    </submittedName>
</protein>
<keyword evidence="1" id="KW-0614">Plasmid</keyword>
<name>A0A5P3XKF1_PARBF</name>
<accession>A0A5P3XKF1</accession>
<geneLocation type="plasmid" evidence="2">
    <name>ppbmmp</name>
</geneLocation>
<sequence>MRVKKLNFKTHRIQEVGEMSISDVLSKGHSATDFKDRYYIVLDNGNFYEQNKKIEIPISKVLPIIKYVSNSEGYIIGRRKKMGSKLMKVRLSKIKK</sequence>
<dbReference type="EMBL" id="CP032455">
    <property type="protein sequence ID" value="QEZ70785.1"/>
    <property type="molecule type" value="Genomic_DNA"/>
</dbReference>
<dbReference type="AlphaFoldDB" id="A0A5P3XKF1"/>
<evidence type="ECO:0000313" key="1">
    <source>
        <dbReference type="EMBL" id="QEZ70785.1"/>
    </source>
</evidence>
<dbReference type="RefSeq" id="WP_150887647.1">
    <property type="nucleotide sequence ID" value="NZ_CM017269.1"/>
</dbReference>
<evidence type="ECO:0000313" key="2">
    <source>
        <dbReference type="Proteomes" id="UP000326961"/>
    </source>
</evidence>
<proteinExistence type="predicted"/>